<evidence type="ECO:0000313" key="3">
    <source>
        <dbReference type="EMBL" id="OXE50841.1"/>
    </source>
</evidence>
<name>A0A227KQL9_9BURK</name>
<dbReference type="GeneID" id="78363027"/>
<keyword evidence="4" id="KW-1185">Reference proteome</keyword>
<evidence type="ECO:0000313" key="4">
    <source>
        <dbReference type="Proteomes" id="UP000214610"/>
    </source>
</evidence>
<dbReference type="AlphaFoldDB" id="A0A227KQL9"/>
<evidence type="ECO:0000256" key="1">
    <source>
        <dbReference type="SAM" id="Coils"/>
    </source>
</evidence>
<organism evidence="3 4">
    <name type="scientific">Turicimonas muris</name>
    <dbReference type="NCBI Taxonomy" id="1796652"/>
    <lineage>
        <taxon>Bacteria</taxon>
        <taxon>Pseudomonadati</taxon>
        <taxon>Pseudomonadota</taxon>
        <taxon>Betaproteobacteria</taxon>
        <taxon>Burkholderiales</taxon>
        <taxon>Sutterellaceae</taxon>
        <taxon>Turicimonas</taxon>
    </lineage>
</organism>
<gene>
    <name evidence="3" type="ORF">ADH67_00625</name>
</gene>
<dbReference type="Proteomes" id="UP000214610">
    <property type="component" value="Unassembled WGS sequence"/>
</dbReference>
<feature type="coiled-coil region" evidence="1">
    <location>
        <begin position="46"/>
        <end position="80"/>
    </location>
</feature>
<keyword evidence="2" id="KW-0812">Transmembrane</keyword>
<keyword evidence="2" id="KW-1133">Transmembrane helix</keyword>
<dbReference type="RefSeq" id="WP_066590700.1">
    <property type="nucleotide sequence ID" value="NZ_CP065313.1"/>
</dbReference>
<feature type="transmembrane region" description="Helical" evidence="2">
    <location>
        <begin position="12"/>
        <end position="29"/>
    </location>
</feature>
<keyword evidence="1" id="KW-0175">Coiled coil</keyword>
<protein>
    <submittedName>
        <fullName evidence="3">Uncharacterized protein</fullName>
    </submittedName>
</protein>
<accession>A0A227KQL9</accession>
<dbReference type="EMBL" id="NHMP01000001">
    <property type="protein sequence ID" value="OXE50841.1"/>
    <property type="molecule type" value="Genomic_DNA"/>
</dbReference>
<proteinExistence type="predicted"/>
<comment type="caution">
    <text evidence="3">The sequence shown here is derived from an EMBL/GenBank/DDBJ whole genome shotgun (WGS) entry which is preliminary data.</text>
</comment>
<sequence length="104" mass="12082">MIERINLRQCFNGVLKALLFVAFYVAGVMTNSQLSEYTIVTQKERIEYLENETAIQRLQINELNKKAAENSENLKKLENIQSVIETIKKDISYLKGQHNESFNK</sequence>
<evidence type="ECO:0000256" key="2">
    <source>
        <dbReference type="SAM" id="Phobius"/>
    </source>
</evidence>
<reference evidence="4" key="1">
    <citation type="submission" date="2017-05" db="EMBL/GenBank/DDBJ databases">
        <title>Improved OligoMM genomes.</title>
        <authorList>
            <person name="Garzetti D."/>
        </authorList>
    </citation>
    <scope>NUCLEOTIDE SEQUENCE [LARGE SCALE GENOMIC DNA]</scope>
    <source>
        <strain evidence="4">YL45</strain>
    </source>
</reference>
<keyword evidence="2" id="KW-0472">Membrane</keyword>